<organism evidence="1 2">
    <name type="scientific">Lentibacillus halophilus</name>
    <dbReference type="NCBI Taxonomy" id="295065"/>
    <lineage>
        <taxon>Bacteria</taxon>
        <taxon>Bacillati</taxon>
        <taxon>Bacillota</taxon>
        <taxon>Bacilli</taxon>
        <taxon>Bacillales</taxon>
        <taxon>Bacillaceae</taxon>
        <taxon>Lentibacillus</taxon>
    </lineage>
</organism>
<dbReference type="EMBL" id="BAAADM010000028">
    <property type="protein sequence ID" value="GAA0435638.1"/>
    <property type="molecule type" value="Genomic_DNA"/>
</dbReference>
<accession>A0ABP3J061</accession>
<evidence type="ECO:0000313" key="2">
    <source>
        <dbReference type="Proteomes" id="UP001501459"/>
    </source>
</evidence>
<keyword evidence="2" id="KW-1185">Reference proteome</keyword>
<sequence length="55" mass="6344">MYKNNSIKGQNATIRGSNLLGRRNHKLIDENQSHDMDDLIDNYGFISSLLISHER</sequence>
<dbReference type="Proteomes" id="UP001501459">
    <property type="component" value="Unassembled WGS sequence"/>
</dbReference>
<gene>
    <name evidence="1" type="ORF">GCM10008983_10330</name>
</gene>
<name>A0ABP3J061_9BACI</name>
<protein>
    <submittedName>
        <fullName evidence="1">Uncharacterized protein</fullName>
    </submittedName>
</protein>
<evidence type="ECO:0000313" key="1">
    <source>
        <dbReference type="EMBL" id="GAA0435638.1"/>
    </source>
</evidence>
<proteinExistence type="predicted"/>
<reference evidence="2" key="1">
    <citation type="journal article" date="2019" name="Int. J. Syst. Evol. Microbiol.">
        <title>The Global Catalogue of Microorganisms (GCM) 10K type strain sequencing project: providing services to taxonomists for standard genome sequencing and annotation.</title>
        <authorList>
            <consortium name="The Broad Institute Genomics Platform"/>
            <consortium name="The Broad Institute Genome Sequencing Center for Infectious Disease"/>
            <person name="Wu L."/>
            <person name="Ma J."/>
        </authorList>
    </citation>
    <scope>NUCLEOTIDE SEQUENCE [LARGE SCALE GENOMIC DNA]</scope>
    <source>
        <strain evidence="2">JCM 12149</strain>
    </source>
</reference>
<comment type="caution">
    <text evidence="1">The sequence shown here is derived from an EMBL/GenBank/DDBJ whole genome shotgun (WGS) entry which is preliminary data.</text>
</comment>